<dbReference type="Proteomes" id="UP001141259">
    <property type="component" value="Unassembled WGS sequence"/>
</dbReference>
<keyword evidence="2" id="KW-1133">Transmembrane helix</keyword>
<dbReference type="RefSeq" id="WP_259625853.1">
    <property type="nucleotide sequence ID" value="NZ_JANYMP010000013.1"/>
</dbReference>
<feature type="transmembrane region" description="Helical" evidence="2">
    <location>
        <begin position="22"/>
        <end position="44"/>
    </location>
</feature>
<dbReference type="EMBL" id="JANYMP010000013">
    <property type="protein sequence ID" value="MCS7480359.1"/>
    <property type="molecule type" value="Genomic_DNA"/>
</dbReference>
<accession>A0A9X3A256</accession>
<evidence type="ECO:0000313" key="4">
    <source>
        <dbReference type="Proteomes" id="UP001141259"/>
    </source>
</evidence>
<feature type="region of interest" description="Disordered" evidence="1">
    <location>
        <begin position="1"/>
        <end position="20"/>
    </location>
</feature>
<evidence type="ECO:0008006" key="5">
    <source>
        <dbReference type="Google" id="ProtNLM"/>
    </source>
</evidence>
<keyword evidence="2" id="KW-0472">Membrane</keyword>
<dbReference type="Pfam" id="PF17418">
    <property type="entry name" value="SdpA"/>
    <property type="match status" value="1"/>
</dbReference>
<proteinExistence type="predicted"/>
<organism evidence="3 4">
    <name type="scientific">Umezawaea endophytica</name>
    <dbReference type="NCBI Taxonomy" id="1654476"/>
    <lineage>
        <taxon>Bacteria</taxon>
        <taxon>Bacillati</taxon>
        <taxon>Actinomycetota</taxon>
        <taxon>Actinomycetes</taxon>
        <taxon>Pseudonocardiales</taxon>
        <taxon>Pseudonocardiaceae</taxon>
        <taxon>Umezawaea</taxon>
    </lineage>
</organism>
<dbReference type="AlphaFoldDB" id="A0A9X3A256"/>
<evidence type="ECO:0000256" key="1">
    <source>
        <dbReference type="SAM" id="MobiDB-lite"/>
    </source>
</evidence>
<keyword evidence="4" id="KW-1185">Reference proteome</keyword>
<keyword evidence="2" id="KW-0812">Transmembrane</keyword>
<comment type="caution">
    <text evidence="3">The sequence shown here is derived from an EMBL/GenBank/DDBJ whole genome shotgun (WGS) entry which is preliminary data.</text>
</comment>
<protein>
    <recommendedName>
        <fullName evidence="5">Antimicrobial peptide system SdpA family protein</fullName>
    </recommendedName>
</protein>
<dbReference type="InterPro" id="IPR023902">
    <property type="entry name" value="Sporulation_SdpA"/>
</dbReference>
<name>A0A9X3A256_9PSEU</name>
<sequence length="196" mass="22214">MIREDAARGPGEEPEGGDARGLHGFTLTATVLVTSLVLTWLAALDVSGLRDRLQGYLEVWPQRWTFFVDLDRDLLVGYRVDPGSPRLVPLTERRRWSTWSWGLSRAGYAEAAELRAVARRIPDQHWFPCDEPEVLECGRMAGGVTPHRAENRFRDPVLCGRLAITVERSSTLVSHRLPEHPRQVYRIAFVDLECPT</sequence>
<evidence type="ECO:0000256" key="2">
    <source>
        <dbReference type="SAM" id="Phobius"/>
    </source>
</evidence>
<reference evidence="3" key="1">
    <citation type="submission" date="2022-08" db="EMBL/GenBank/DDBJ databases">
        <authorList>
            <person name="Tistechok S."/>
            <person name="Samborskyy M."/>
            <person name="Roman I."/>
        </authorList>
    </citation>
    <scope>NUCLEOTIDE SEQUENCE</scope>
    <source>
        <strain evidence="3">DSM 103496</strain>
    </source>
</reference>
<evidence type="ECO:0000313" key="3">
    <source>
        <dbReference type="EMBL" id="MCS7480359.1"/>
    </source>
</evidence>
<gene>
    <name evidence="3" type="ORF">NZH93_26185</name>
</gene>